<keyword evidence="5" id="KW-0611">Plant defense</keyword>
<dbReference type="Gene3D" id="3.40.50.300">
    <property type="entry name" value="P-loop containing nucleotide triphosphate hydrolases"/>
    <property type="match status" value="1"/>
</dbReference>
<dbReference type="PANTHER" id="PTHR36766">
    <property type="entry name" value="PLANT BROAD-SPECTRUM MILDEW RESISTANCE PROTEIN RPW8"/>
    <property type="match status" value="1"/>
</dbReference>
<proteinExistence type="inferred from homology"/>
<accession>A0A811QNC8</accession>
<evidence type="ECO:0000259" key="8">
    <source>
        <dbReference type="Pfam" id="PF00931"/>
    </source>
</evidence>
<dbReference type="InterPro" id="IPR036388">
    <property type="entry name" value="WH-like_DNA-bd_sf"/>
</dbReference>
<protein>
    <submittedName>
        <fullName evidence="13">Uncharacterized protein</fullName>
    </submittedName>
</protein>
<dbReference type="InterPro" id="IPR002182">
    <property type="entry name" value="NB-ARC"/>
</dbReference>
<dbReference type="Gene3D" id="1.10.10.10">
    <property type="entry name" value="Winged helix-like DNA-binding domain superfamily/Winged helix DNA-binding domain"/>
    <property type="match status" value="1"/>
</dbReference>
<dbReference type="InterPro" id="IPR041118">
    <property type="entry name" value="Rx_N"/>
</dbReference>
<evidence type="ECO:0000259" key="12">
    <source>
        <dbReference type="Pfam" id="PF25019"/>
    </source>
</evidence>
<keyword evidence="2" id="KW-0433">Leucine-rich repeat</keyword>
<dbReference type="OrthoDB" id="1658288at2759"/>
<keyword evidence="3" id="KW-0677">Repeat</keyword>
<dbReference type="Pfam" id="PF00931">
    <property type="entry name" value="NB-ARC"/>
    <property type="match status" value="1"/>
</dbReference>
<dbReference type="PRINTS" id="PR00364">
    <property type="entry name" value="DISEASERSIST"/>
</dbReference>
<name>A0A811QNC8_9POAL</name>
<dbReference type="GO" id="GO:0005524">
    <property type="term" value="F:ATP binding"/>
    <property type="evidence" value="ECO:0007669"/>
    <property type="project" value="UniProtKB-KW"/>
</dbReference>
<evidence type="ECO:0000256" key="3">
    <source>
        <dbReference type="ARBA" id="ARBA00022737"/>
    </source>
</evidence>
<dbReference type="InterPro" id="IPR056789">
    <property type="entry name" value="LRR_R13L1-DRL21"/>
</dbReference>
<dbReference type="EMBL" id="CAJGYO010000010">
    <property type="protein sequence ID" value="CAD6257695.1"/>
    <property type="molecule type" value="Genomic_DNA"/>
</dbReference>
<dbReference type="InterPro" id="IPR027417">
    <property type="entry name" value="P-loop_NTPase"/>
</dbReference>
<comment type="caution">
    <text evidence="13">The sequence shown here is derived from an EMBL/GenBank/DDBJ whole genome shotgun (WGS) entry which is preliminary data.</text>
</comment>
<dbReference type="FunFam" id="1.10.10.10:FF:000322">
    <property type="entry name" value="Probable disease resistance protein At1g63360"/>
    <property type="match status" value="1"/>
</dbReference>
<dbReference type="GO" id="GO:0042742">
    <property type="term" value="P:defense response to bacterium"/>
    <property type="evidence" value="ECO:0007669"/>
    <property type="project" value="UniProtKB-ARBA"/>
</dbReference>
<feature type="domain" description="Disease resistance N-terminal" evidence="9">
    <location>
        <begin position="73"/>
        <end position="157"/>
    </location>
</feature>
<organism evidence="13 14">
    <name type="scientific">Miscanthus lutarioriparius</name>
    <dbReference type="NCBI Taxonomy" id="422564"/>
    <lineage>
        <taxon>Eukaryota</taxon>
        <taxon>Viridiplantae</taxon>
        <taxon>Streptophyta</taxon>
        <taxon>Embryophyta</taxon>
        <taxon>Tracheophyta</taxon>
        <taxon>Spermatophyta</taxon>
        <taxon>Magnoliopsida</taxon>
        <taxon>Liliopsida</taxon>
        <taxon>Poales</taxon>
        <taxon>Poaceae</taxon>
        <taxon>PACMAD clade</taxon>
        <taxon>Panicoideae</taxon>
        <taxon>Andropogonodae</taxon>
        <taxon>Andropogoneae</taxon>
        <taxon>Saccharinae</taxon>
        <taxon>Miscanthus</taxon>
    </lineage>
</organism>
<feature type="domain" description="Disease resistance R13L4/SHOC-2-like LRR" evidence="11">
    <location>
        <begin position="1177"/>
        <end position="1331"/>
    </location>
</feature>
<evidence type="ECO:0000256" key="7">
    <source>
        <dbReference type="ARBA" id="ARBA00023054"/>
    </source>
</evidence>
<sequence>MGTCVAASSTAAGLGLLFLSECHKLEYLHKSICTESKDQHPFQAFFFVFPWVWRGSLPNMAGIEGALASGLLTVAGNKLVSLISSEFASITGLKKDLSELQDIHTKIMSWLSVVRGRTIDHEASGRGVMKLRSLANEIYDLLDDVYIEDEKHKVNSDHDKPAITDNFSAKPELLLFRHKVAHKIDEIKVTFDTIVMENTLHNLQVDQPVQSRNKETSDQSLLSYVEDLKIPSRDHVKANIISKLVQPNKGECNHIVSIVGLGGSGKTTLAQHICHDDRIKEHFTNTIFWVHVSQEFCKDKLIVKLFEAVVEQNSGVHAQDQMLHAISNKLSGKKFLLVLDDAWHEDRQEWENFMVLLNNGAYGSKILLTTRNQSVAEAVESEDVFKLPFFLEDESWSFFLNSCGWVEQDLDSSYIQVGKNIVKKCGGVPLAIKTLGSVLHENRTINTWRAIRENNLWEEENIEGRVFASLTLSYIYLKDHLKECFTFCSIFPKGYKINKDYLIEQWIAHGFIKLKNEELAHDIGNEYFDALMKAGFLQSPVETWPEKSVECEMHDLIHDLTRYILQYEVMASLPKNMTTHNWSQKCRYLSLMSCSEKVEGGLFDKVRAVYVSGGNPSFDNHEICYIRSVVLDYAVDTLFPQFILKLEHLGYLEIHQLTCTELPEAISGCWNLQSLHFISCKGFVVLPKSIGKLKKLRTLELNDITDLESLPESIGDCQDLQFLQLNYCGKLRDIPSSMGRLGNLRVLHILRCSSLQLPSEFNGELSNLQTVNLHGCWGLQDLPSTFACPMLRTLHLSETKVTVLPQWVTSIGTLEHIDLHNCKELVELPKGIANLKNLEVLNLVGCSKLQCMPSGFGQLTLLRHLALFAVGCGRDDARISELENLDMISGRMEITNLKYLKGPSEAEKAMLKRKNIWSLELTWSSSQTKEEIVSDVEQDQGVLNALEPPSQIENLKICRSSSQTEEEIVSDVEQDQGVLNALEPPSQIENLKICGYRGSILPCWMTKLNDSSFCAGIVFKQASLCQFLSLTKMTLEEFPNLKYIRGLQEFRSLKSLSLVKMANLEELWTTTSSSGIQGEESEAQYCFPVLSEVRITGCPKLNVKPYFPPSLVSLSFEESNEQLLSLGSFSLPLPPPADESSSSCNLQSAARCLRELRLRKMMGSSSNWEFLQSQTELETLHIDCCDDLKELPDNIRNLTSLRKLCVTGCQNLTMLPEWLGELRSLQFLFVFMTPMIDSLPQSTKHLTSLTSLQICRWDEMKELPDVIRHLTSLELLNLVLCDALTELPEWIGQLSALRTLKIQYCPRLECLPQSLQRLTALRELHIGGCPGLVSRYKQGVGPDWQLISHIPNIRIY</sequence>
<dbReference type="SUPFAM" id="SSF52540">
    <property type="entry name" value="P-loop containing nucleoside triphosphate hydrolases"/>
    <property type="match status" value="1"/>
</dbReference>
<evidence type="ECO:0000256" key="6">
    <source>
        <dbReference type="ARBA" id="ARBA00022840"/>
    </source>
</evidence>
<dbReference type="Pfam" id="PF18052">
    <property type="entry name" value="Rx_N"/>
    <property type="match status" value="1"/>
</dbReference>
<dbReference type="InterPro" id="IPR032675">
    <property type="entry name" value="LRR_dom_sf"/>
</dbReference>
<evidence type="ECO:0000313" key="14">
    <source>
        <dbReference type="Proteomes" id="UP000604825"/>
    </source>
</evidence>
<dbReference type="SUPFAM" id="SSF52058">
    <property type="entry name" value="L domain-like"/>
    <property type="match status" value="2"/>
</dbReference>
<dbReference type="InterPro" id="IPR042197">
    <property type="entry name" value="Apaf_helical"/>
</dbReference>
<feature type="domain" description="NB-ARC" evidence="8">
    <location>
        <begin position="236"/>
        <end position="402"/>
    </location>
</feature>
<reference evidence="13" key="1">
    <citation type="submission" date="2020-10" db="EMBL/GenBank/DDBJ databases">
        <authorList>
            <person name="Han B."/>
            <person name="Lu T."/>
            <person name="Zhao Q."/>
            <person name="Huang X."/>
            <person name="Zhao Y."/>
        </authorList>
    </citation>
    <scope>NUCLEOTIDE SEQUENCE</scope>
</reference>
<dbReference type="InterPro" id="IPR055414">
    <property type="entry name" value="LRR_R13L4/SHOC2-like"/>
</dbReference>
<gene>
    <name evidence="13" type="ORF">NCGR_LOCUS41180</name>
</gene>
<dbReference type="Pfam" id="PF23598">
    <property type="entry name" value="LRR_14"/>
    <property type="match status" value="2"/>
</dbReference>
<dbReference type="InterPro" id="IPR058922">
    <property type="entry name" value="WHD_DRP"/>
</dbReference>
<dbReference type="Gene3D" id="3.80.10.10">
    <property type="entry name" value="Ribonuclease Inhibitor"/>
    <property type="match status" value="4"/>
</dbReference>
<dbReference type="Gene3D" id="1.10.8.430">
    <property type="entry name" value="Helical domain of apoptotic protease-activating factors"/>
    <property type="match status" value="1"/>
</dbReference>
<dbReference type="Gene3D" id="1.20.5.4130">
    <property type="match status" value="1"/>
</dbReference>
<evidence type="ECO:0000256" key="5">
    <source>
        <dbReference type="ARBA" id="ARBA00022821"/>
    </source>
</evidence>
<keyword evidence="6" id="KW-0067">ATP-binding</keyword>
<comment type="similarity">
    <text evidence="1">Belongs to the disease resistance NB-LRR family.</text>
</comment>
<feature type="domain" description="R13L1/DRL21-like LRR repeat region" evidence="12">
    <location>
        <begin position="879"/>
        <end position="960"/>
    </location>
</feature>
<keyword evidence="14" id="KW-1185">Reference proteome</keyword>
<feature type="domain" description="Disease resistance protein winged helix" evidence="10">
    <location>
        <begin position="490"/>
        <end position="560"/>
    </location>
</feature>
<dbReference type="GO" id="GO:0043531">
    <property type="term" value="F:ADP binding"/>
    <property type="evidence" value="ECO:0007669"/>
    <property type="project" value="InterPro"/>
</dbReference>
<evidence type="ECO:0000259" key="10">
    <source>
        <dbReference type="Pfam" id="PF23559"/>
    </source>
</evidence>
<feature type="domain" description="R13L1/DRL21-like LRR repeat region" evidence="12">
    <location>
        <begin position="968"/>
        <end position="1061"/>
    </location>
</feature>
<evidence type="ECO:0000259" key="11">
    <source>
        <dbReference type="Pfam" id="PF23598"/>
    </source>
</evidence>
<keyword evidence="7" id="KW-0175">Coiled coil</keyword>
<evidence type="ECO:0000313" key="13">
    <source>
        <dbReference type="EMBL" id="CAD6257695.1"/>
    </source>
</evidence>
<feature type="domain" description="Disease resistance R13L4/SHOC-2-like LRR" evidence="11">
    <location>
        <begin position="641"/>
        <end position="819"/>
    </location>
</feature>
<dbReference type="Pfam" id="PF25019">
    <property type="entry name" value="LRR_R13L1-DRL21"/>
    <property type="match status" value="2"/>
</dbReference>
<dbReference type="Proteomes" id="UP000604825">
    <property type="component" value="Unassembled WGS sequence"/>
</dbReference>
<evidence type="ECO:0000259" key="9">
    <source>
        <dbReference type="Pfam" id="PF18052"/>
    </source>
</evidence>
<evidence type="ECO:0000256" key="2">
    <source>
        <dbReference type="ARBA" id="ARBA00022614"/>
    </source>
</evidence>
<dbReference type="SUPFAM" id="SSF52047">
    <property type="entry name" value="RNI-like"/>
    <property type="match status" value="1"/>
</dbReference>
<dbReference type="GO" id="GO:0009626">
    <property type="term" value="P:plant-type hypersensitive response"/>
    <property type="evidence" value="ECO:0007669"/>
    <property type="project" value="UniProtKB-ARBA"/>
</dbReference>
<keyword evidence="4" id="KW-0547">Nucleotide-binding</keyword>
<dbReference type="Pfam" id="PF23559">
    <property type="entry name" value="WHD_DRP"/>
    <property type="match status" value="1"/>
</dbReference>
<evidence type="ECO:0000256" key="4">
    <source>
        <dbReference type="ARBA" id="ARBA00022741"/>
    </source>
</evidence>
<dbReference type="GO" id="GO:0002758">
    <property type="term" value="P:innate immune response-activating signaling pathway"/>
    <property type="evidence" value="ECO:0007669"/>
    <property type="project" value="UniProtKB-ARBA"/>
</dbReference>
<evidence type="ECO:0000256" key="1">
    <source>
        <dbReference type="ARBA" id="ARBA00008894"/>
    </source>
</evidence>
<dbReference type="PANTHER" id="PTHR36766:SF34">
    <property type="entry name" value="NB-ARC DOMAIN-CONTAINING PROTEIN"/>
    <property type="match status" value="1"/>
</dbReference>